<protein>
    <recommendedName>
        <fullName evidence="6">RING-type domain-containing protein</fullName>
    </recommendedName>
</protein>
<accession>A0A409VWC5</accession>
<dbReference type="SUPFAM" id="SSF88697">
    <property type="entry name" value="PUA domain-like"/>
    <property type="match status" value="1"/>
</dbReference>
<dbReference type="PANTHER" id="PTHR23327:SF42">
    <property type="entry name" value="LON PEPTIDASE N-TERMINAL DOMAIN AND RING FINGER PROTEIN C14F5.10C"/>
    <property type="match status" value="1"/>
</dbReference>
<dbReference type="InterPro" id="IPR013083">
    <property type="entry name" value="Znf_RING/FYVE/PHD"/>
</dbReference>
<proteinExistence type="predicted"/>
<dbReference type="InterPro" id="IPR001841">
    <property type="entry name" value="Znf_RING"/>
</dbReference>
<feature type="domain" description="RING-type" evidence="6">
    <location>
        <begin position="85"/>
        <end position="119"/>
    </location>
</feature>
<keyword evidence="8" id="KW-1185">Reference proteome</keyword>
<dbReference type="Proteomes" id="UP000284842">
    <property type="component" value="Unassembled WGS sequence"/>
</dbReference>
<dbReference type="AlphaFoldDB" id="A0A409VWC5"/>
<evidence type="ECO:0000256" key="3">
    <source>
        <dbReference type="ARBA" id="ARBA00022833"/>
    </source>
</evidence>
<dbReference type="GO" id="GO:0008270">
    <property type="term" value="F:zinc ion binding"/>
    <property type="evidence" value="ECO:0007669"/>
    <property type="project" value="UniProtKB-KW"/>
</dbReference>
<evidence type="ECO:0000259" key="6">
    <source>
        <dbReference type="PROSITE" id="PS50089"/>
    </source>
</evidence>
<dbReference type="SMART" id="SM00464">
    <property type="entry name" value="LON"/>
    <property type="match status" value="1"/>
</dbReference>
<dbReference type="InParanoid" id="A0A409VWC5"/>
<gene>
    <name evidence="7" type="ORF">CVT24_000293</name>
</gene>
<keyword evidence="2 4" id="KW-0863">Zinc-finger</keyword>
<dbReference type="GO" id="GO:0061630">
    <property type="term" value="F:ubiquitin protein ligase activity"/>
    <property type="evidence" value="ECO:0007669"/>
    <property type="project" value="TreeGrafter"/>
</dbReference>
<dbReference type="InterPro" id="IPR015947">
    <property type="entry name" value="PUA-like_sf"/>
</dbReference>
<keyword evidence="3" id="KW-0862">Zinc</keyword>
<evidence type="ECO:0000256" key="5">
    <source>
        <dbReference type="SAM" id="MobiDB-lite"/>
    </source>
</evidence>
<evidence type="ECO:0000256" key="2">
    <source>
        <dbReference type="ARBA" id="ARBA00022771"/>
    </source>
</evidence>
<dbReference type="Gene3D" id="3.30.40.10">
    <property type="entry name" value="Zinc/RING finger domain, C3HC4 (zinc finger)"/>
    <property type="match status" value="1"/>
</dbReference>
<comment type="caution">
    <text evidence="7">The sequence shown here is derived from an EMBL/GenBank/DDBJ whole genome shotgun (WGS) entry which is preliminary data.</text>
</comment>
<name>A0A409VWC5_9AGAR</name>
<dbReference type="EMBL" id="NHTK01005950">
    <property type="protein sequence ID" value="PPQ70538.1"/>
    <property type="molecule type" value="Genomic_DNA"/>
</dbReference>
<dbReference type="Pfam" id="PF02190">
    <property type="entry name" value="LON_substr_bdg"/>
    <property type="match status" value="1"/>
</dbReference>
<keyword evidence="1" id="KW-0479">Metal-binding</keyword>
<dbReference type="InterPro" id="IPR017907">
    <property type="entry name" value="Znf_RING_CS"/>
</dbReference>
<evidence type="ECO:0000313" key="8">
    <source>
        <dbReference type="Proteomes" id="UP000284842"/>
    </source>
</evidence>
<organism evidence="7 8">
    <name type="scientific">Panaeolus cyanescens</name>
    <dbReference type="NCBI Taxonomy" id="181874"/>
    <lineage>
        <taxon>Eukaryota</taxon>
        <taxon>Fungi</taxon>
        <taxon>Dikarya</taxon>
        <taxon>Basidiomycota</taxon>
        <taxon>Agaricomycotina</taxon>
        <taxon>Agaricomycetes</taxon>
        <taxon>Agaricomycetidae</taxon>
        <taxon>Agaricales</taxon>
        <taxon>Agaricineae</taxon>
        <taxon>Galeropsidaceae</taxon>
        <taxon>Panaeolus</taxon>
    </lineage>
</organism>
<feature type="region of interest" description="Disordered" evidence="5">
    <location>
        <begin position="1"/>
        <end position="40"/>
    </location>
</feature>
<sequence>MVNSDDLRGHNPPPDSPSGLEPPRKRQRREVEDDEEEEDLLSHLRSAAANERLIPADVPILPSSSSSSEPPHATLESSLLEELTCSTCAQLLYEPLTTPCQHTFCTRCALRYRLMLRRCHEQKDPVFGLILTPRDGDGGEFGTLAHIVHVEPLSNNLTTVRFYGQRRFRIMERAKLDGYDVARLAMIDDYADDLAATHLIDSDEEGEEDPTNDHEDKEGEQSDQKRDVNSEEASSASAQPSGSSSNTDFRHEHTSSSANQGSSSESSSAVVRIPKVPPRVHPSQPGNEELMQYCRDFIDHLRAGRTPWVSPNYAQLPEMPTDVALFTFWVGHSLPLPPEQIAKLLPIRSPRMRLLLISHWIKELNQQWWWRQGCVVC</sequence>
<dbReference type="PANTHER" id="PTHR23327">
    <property type="entry name" value="RING FINGER PROTEIN 127"/>
    <property type="match status" value="1"/>
</dbReference>
<dbReference type="SUPFAM" id="SSF57850">
    <property type="entry name" value="RING/U-box"/>
    <property type="match status" value="1"/>
</dbReference>
<feature type="compositionally biased region" description="Low complexity" evidence="5">
    <location>
        <begin position="255"/>
        <end position="268"/>
    </location>
</feature>
<evidence type="ECO:0000313" key="7">
    <source>
        <dbReference type="EMBL" id="PPQ70538.1"/>
    </source>
</evidence>
<evidence type="ECO:0000256" key="1">
    <source>
        <dbReference type="ARBA" id="ARBA00022723"/>
    </source>
</evidence>
<evidence type="ECO:0000256" key="4">
    <source>
        <dbReference type="PROSITE-ProRule" id="PRU00175"/>
    </source>
</evidence>
<dbReference type="Gene3D" id="1.20.58.1480">
    <property type="match status" value="1"/>
</dbReference>
<feature type="region of interest" description="Disordered" evidence="5">
    <location>
        <begin position="201"/>
        <end position="287"/>
    </location>
</feature>
<feature type="compositionally biased region" description="Basic and acidic residues" evidence="5">
    <location>
        <begin position="211"/>
        <end position="229"/>
    </location>
</feature>
<dbReference type="OrthoDB" id="264917at2759"/>
<dbReference type="STRING" id="181874.A0A409VWC5"/>
<feature type="compositionally biased region" description="Low complexity" evidence="5">
    <location>
        <begin position="231"/>
        <end position="245"/>
    </location>
</feature>
<reference evidence="7 8" key="1">
    <citation type="journal article" date="2018" name="Evol. Lett.">
        <title>Horizontal gene cluster transfer increased hallucinogenic mushroom diversity.</title>
        <authorList>
            <person name="Reynolds H.T."/>
            <person name="Vijayakumar V."/>
            <person name="Gluck-Thaler E."/>
            <person name="Korotkin H.B."/>
            <person name="Matheny P.B."/>
            <person name="Slot J.C."/>
        </authorList>
    </citation>
    <scope>NUCLEOTIDE SEQUENCE [LARGE SCALE GENOMIC DNA]</scope>
    <source>
        <strain evidence="7 8">2629</strain>
    </source>
</reference>
<dbReference type="PROSITE" id="PS00518">
    <property type="entry name" value="ZF_RING_1"/>
    <property type="match status" value="1"/>
</dbReference>
<dbReference type="InterPro" id="IPR003111">
    <property type="entry name" value="Lon_prtase_N"/>
</dbReference>
<dbReference type="PROSITE" id="PS50089">
    <property type="entry name" value="ZF_RING_2"/>
    <property type="match status" value="1"/>
</dbReference>